<sequence length="66" mass="7459">VNINDEIDLVKGYSPENEKFLLVDRIIVVSIGKLTGALKHPVKMQVFKSLTIENYIDPWSKSDGLE</sequence>
<evidence type="ECO:0000313" key="1">
    <source>
        <dbReference type="EMBL" id="GIY17175.1"/>
    </source>
</evidence>
<reference evidence="1 2" key="1">
    <citation type="submission" date="2021-06" db="EMBL/GenBank/DDBJ databases">
        <title>Caerostris darwini draft genome.</title>
        <authorList>
            <person name="Kono N."/>
            <person name="Arakawa K."/>
        </authorList>
    </citation>
    <scope>NUCLEOTIDE SEQUENCE [LARGE SCALE GENOMIC DNA]</scope>
</reference>
<feature type="non-terminal residue" evidence="1">
    <location>
        <position position="1"/>
    </location>
</feature>
<protein>
    <submittedName>
        <fullName evidence="1">Uncharacterized protein</fullName>
    </submittedName>
</protein>
<accession>A0AAV4R637</accession>
<organism evidence="1 2">
    <name type="scientific">Caerostris darwini</name>
    <dbReference type="NCBI Taxonomy" id="1538125"/>
    <lineage>
        <taxon>Eukaryota</taxon>
        <taxon>Metazoa</taxon>
        <taxon>Ecdysozoa</taxon>
        <taxon>Arthropoda</taxon>
        <taxon>Chelicerata</taxon>
        <taxon>Arachnida</taxon>
        <taxon>Araneae</taxon>
        <taxon>Araneomorphae</taxon>
        <taxon>Entelegynae</taxon>
        <taxon>Araneoidea</taxon>
        <taxon>Araneidae</taxon>
        <taxon>Caerostris</taxon>
    </lineage>
</organism>
<dbReference type="EMBL" id="BPLQ01005780">
    <property type="protein sequence ID" value="GIY17175.1"/>
    <property type="molecule type" value="Genomic_DNA"/>
</dbReference>
<dbReference type="Proteomes" id="UP001054837">
    <property type="component" value="Unassembled WGS sequence"/>
</dbReference>
<comment type="caution">
    <text evidence="1">The sequence shown here is derived from an EMBL/GenBank/DDBJ whole genome shotgun (WGS) entry which is preliminary data.</text>
</comment>
<evidence type="ECO:0000313" key="2">
    <source>
        <dbReference type="Proteomes" id="UP001054837"/>
    </source>
</evidence>
<keyword evidence="2" id="KW-1185">Reference proteome</keyword>
<name>A0AAV4R637_9ARAC</name>
<dbReference type="AlphaFoldDB" id="A0AAV4R637"/>
<proteinExistence type="predicted"/>
<gene>
    <name evidence="1" type="ORF">CDAR_194491</name>
</gene>